<protein>
    <recommendedName>
        <fullName evidence="10">Probable beta-glucosidase G</fullName>
        <ecNumber evidence="4">3.2.1.21</ecNumber>
    </recommendedName>
    <alternativeName>
        <fullName evidence="11">Beta-D-glucoside glucohydrolase G</fullName>
    </alternativeName>
    <alternativeName>
        <fullName evidence="12">Cellobiase G</fullName>
    </alternativeName>
    <alternativeName>
        <fullName evidence="13">Gentiobiase G</fullName>
    </alternativeName>
</protein>
<evidence type="ECO:0000256" key="9">
    <source>
        <dbReference type="ARBA" id="ARBA00024983"/>
    </source>
</evidence>
<accession>A9V6L4</accession>
<dbReference type="GO" id="GO:0008422">
    <property type="term" value="F:beta-glucosidase activity"/>
    <property type="evidence" value="ECO:0000318"/>
    <property type="project" value="GO_Central"/>
</dbReference>
<dbReference type="Proteomes" id="UP000001357">
    <property type="component" value="Unassembled WGS sequence"/>
</dbReference>
<dbReference type="EMBL" id="CH991563">
    <property type="protein sequence ID" value="EDQ86829.1"/>
    <property type="molecule type" value="Genomic_DNA"/>
</dbReference>
<evidence type="ECO:0000256" key="5">
    <source>
        <dbReference type="ARBA" id="ARBA00022525"/>
    </source>
</evidence>
<dbReference type="eggNOG" id="ENOG502QR4D">
    <property type="taxonomic scope" value="Eukaryota"/>
</dbReference>
<name>A9V6L4_MONBE</name>
<dbReference type="PANTHER" id="PTHR42715:SF12">
    <property type="entry name" value="BETA-GLUCOSIDASE G-RELATED"/>
    <property type="match status" value="1"/>
</dbReference>
<dbReference type="InterPro" id="IPR013783">
    <property type="entry name" value="Ig-like_fold"/>
</dbReference>
<evidence type="ECO:0000256" key="14">
    <source>
        <dbReference type="SAM" id="MobiDB-lite"/>
    </source>
</evidence>
<organism evidence="16 17">
    <name type="scientific">Monosiga brevicollis</name>
    <name type="common">Choanoflagellate</name>
    <dbReference type="NCBI Taxonomy" id="81824"/>
    <lineage>
        <taxon>Eukaryota</taxon>
        <taxon>Choanoflagellata</taxon>
        <taxon>Craspedida</taxon>
        <taxon>Salpingoecidae</taxon>
        <taxon>Monosiga</taxon>
    </lineage>
</organism>
<feature type="domain" description="Fibronectin type III-like" evidence="15">
    <location>
        <begin position="927"/>
        <end position="996"/>
    </location>
</feature>
<dbReference type="InterPro" id="IPR050288">
    <property type="entry name" value="Cellulose_deg_GH3"/>
</dbReference>
<dbReference type="PRINTS" id="PR00133">
    <property type="entry name" value="GLHYDRLASE3"/>
</dbReference>
<keyword evidence="6" id="KW-0732">Signal</keyword>
<sequence length="1009" mass="107989">MAAYSLHKRRLATLNRDANAAWGAALQRSSNPSAPQDAFLDSANDGLPVAKRPLAANFIEPPVSIDAIRHDQATVKASATPNSAQADAAAATPTSTQPSIPNSKAGGPRNAFDILLRRQPPPASVVTPLRGSSASRRDKARERHRAPSTPARTTELVLDLGQRALNKTECSLCRMLYFPGQAADEKLHRSRHDAFVNGVKWRVAVDDERVLWGAEGGPGGALILGLTADQLTHSSKDDNIMMLATTRTLCLALAAAVLVAASADVTPWMNLQDDPESRAHALLAQMTLAEKVTMLHGHTEGNYSGNVPAITRLNIPALNLNDGPQGFRAPEKLSGTSTGFPSILTLGATWDPDMAAAYGTAIGEEFAGKGANVYLGPGLNVARVPLCGRNFEQVSPSPFPHHVLLSLVFITPCKPKMSLPMPSTGSTTTRFVAQESCRPKLFFVDNIFLGSESVHPKSKGVQRGQTLCPSQASGWLYDLIRHPLLPFQEINRDRVSANVDERTRFEMYYPPFEGAIKAGVGSIMCSYNRINHVYSCENNETLGIDLRQRLLGSQRAWVVSDWLATHSTSLVEGLDQEMPYGLFFDSLLELDLDLDLHNVTVAAIDNAVLNILTPMFAVGLFDHPLNGTVEANVTSPAHNTVARKVAAAATVLLKNDAGLLPLNATQPMTIGVFGIQGDAETWAHGGGSGSVTPPYIITPFQGVLDALGIQRPAGHTGQEDAPVGPFCNAHQQCVTYYEGQNDTITEALAEAVDVALVAVGTASGELLDRVHLGLGRGQDELTTLVASHNRNTVVHVTCPGAVLTPWRNDVSAILVGFMGGQELGHAMADVVFGHVNPSGRLPVTFPNVDNEVGFAERQYPGIEDHLQTYYDEGLEVGYRWYDAHGVTPAFPFGHGLSYTSFNYSDLTANSTGVSVRIANTGSVAGAEIVQLYLGFPSSAGEPPLQLKGFAKAMLAPGATTTVHLPLTDRDLSIWDVQDHAWSKVPGTFQVQIGSSSRDVRLAGSITVSQ</sequence>
<proteinExistence type="inferred from homology"/>
<evidence type="ECO:0000256" key="8">
    <source>
        <dbReference type="ARBA" id="ARBA00023295"/>
    </source>
</evidence>
<evidence type="ECO:0000256" key="6">
    <source>
        <dbReference type="ARBA" id="ARBA00022729"/>
    </source>
</evidence>
<dbReference type="FunFam" id="2.60.40.10:FF:002966">
    <property type="entry name" value="Periplasmic beta-glucosidase"/>
    <property type="match status" value="1"/>
</dbReference>
<dbReference type="Pfam" id="PF01915">
    <property type="entry name" value="Glyco_hydro_3_C"/>
    <property type="match status" value="1"/>
</dbReference>
<evidence type="ECO:0000256" key="3">
    <source>
        <dbReference type="ARBA" id="ARBA00005336"/>
    </source>
</evidence>
<evidence type="ECO:0000256" key="7">
    <source>
        <dbReference type="ARBA" id="ARBA00022801"/>
    </source>
</evidence>
<evidence type="ECO:0000256" key="13">
    <source>
        <dbReference type="ARBA" id="ARBA00041808"/>
    </source>
</evidence>
<feature type="region of interest" description="Disordered" evidence="14">
    <location>
        <begin position="76"/>
        <end position="151"/>
    </location>
</feature>
<dbReference type="InterPro" id="IPR017853">
    <property type="entry name" value="GH"/>
</dbReference>
<dbReference type="InParanoid" id="A9V6L4"/>
<keyword evidence="5" id="KW-0964">Secreted</keyword>
<keyword evidence="7" id="KW-0378">Hydrolase</keyword>
<dbReference type="Pfam" id="PF13878">
    <property type="entry name" value="zf-C2H2_3"/>
    <property type="match status" value="1"/>
</dbReference>
<dbReference type="Pfam" id="PF14310">
    <property type="entry name" value="Fn3-like"/>
    <property type="match status" value="1"/>
</dbReference>
<dbReference type="GeneID" id="5893583"/>
<dbReference type="InterPro" id="IPR028005">
    <property type="entry name" value="AcTrfase_ESCO_Znf_dom"/>
</dbReference>
<dbReference type="SMART" id="SM01217">
    <property type="entry name" value="Fn3_like"/>
    <property type="match status" value="1"/>
</dbReference>
<dbReference type="RefSeq" id="XP_001748374.1">
    <property type="nucleotide sequence ID" value="XM_001748322.1"/>
</dbReference>
<gene>
    <name evidence="16" type="ORF">MONBRDRAFT_33620</name>
</gene>
<dbReference type="GO" id="GO:0009251">
    <property type="term" value="P:glucan catabolic process"/>
    <property type="evidence" value="ECO:0000318"/>
    <property type="project" value="GO_Central"/>
</dbReference>
<dbReference type="Gene3D" id="2.60.40.10">
    <property type="entry name" value="Immunoglobulins"/>
    <property type="match status" value="1"/>
</dbReference>
<dbReference type="Gene3D" id="3.20.20.300">
    <property type="entry name" value="Glycoside hydrolase, family 3, N-terminal domain"/>
    <property type="match status" value="2"/>
</dbReference>
<evidence type="ECO:0000256" key="4">
    <source>
        <dbReference type="ARBA" id="ARBA00012744"/>
    </source>
</evidence>
<dbReference type="InterPro" id="IPR002772">
    <property type="entry name" value="Glyco_hydro_3_C"/>
</dbReference>
<evidence type="ECO:0000256" key="2">
    <source>
        <dbReference type="ARBA" id="ARBA00004613"/>
    </source>
</evidence>
<evidence type="ECO:0000256" key="1">
    <source>
        <dbReference type="ARBA" id="ARBA00000448"/>
    </source>
</evidence>
<dbReference type="KEGG" id="mbr:MONBRDRAFT_33620"/>
<dbReference type="SUPFAM" id="SSF51445">
    <property type="entry name" value="(Trans)glycosidases"/>
    <property type="match status" value="2"/>
</dbReference>
<keyword evidence="17" id="KW-1185">Reference proteome</keyword>
<comment type="catalytic activity">
    <reaction evidence="1">
        <text>Hydrolysis of terminal, non-reducing beta-D-glucosyl residues with release of beta-D-glucose.</text>
        <dbReference type="EC" id="3.2.1.21"/>
    </reaction>
</comment>
<evidence type="ECO:0000256" key="11">
    <source>
        <dbReference type="ARBA" id="ARBA00041276"/>
    </source>
</evidence>
<dbReference type="GO" id="GO:0005576">
    <property type="term" value="C:extracellular region"/>
    <property type="evidence" value="ECO:0007669"/>
    <property type="project" value="UniProtKB-SubCell"/>
</dbReference>
<reference evidence="16 17" key="1">
    <citation type="journal article" date="2008" name="Nature">
        <title>The genome of the choanoflagellate Monosiga brevicollis and the origin of metazoans.</title>
        <authorList>
            <consortium name="JGI Sequencing"/>
            <person name="King N."/>
            <person name="Westbrook M.J."/>
            <person name="Young S.L."/>
            <person name="Kuo A."/>
            <person name="Abedin M."/>
            <person name="Chapman J."/>
            <person name="Fairclough S."/>
            <person name="Hellsten U."/>
            <person name="Isogai Y."/>
            <person name="Letunic I."/>
            <person name="Marr M."/>
            <person name="Pincus D."/>
            <person name="Putnam N."/>
            <person name="Rokas A."/>
            <person name="Wright K.J."/>
            <person name="Zuzow R."/>
            <person name="Dirks W."/>
            <person name="Good M."/>
            <person name="Goodstein D."/>
            <person name="Lemons D."/>
            <person name="Li W."/>
            <person name="Lyons J.B."/>
            <person name="Morris A."/>
            <person name="Nichols S."/>
            <person name="Richter D.J."/>
            <person name="Salamov A."/>
            <person name="Bork P."/>
            <person name="Lim W.A."/>
            <person name="Manning G."/>
            <person name="Miller W.T."/>
            <person name="McGinnis W."/>
            <person name="Shapiro H."/>
            <person name="Tjian R."/>
            <person name="Grigoriev I.V."/>
            <person name="Rokhsar D."/>
        </authorList>
    </citation>
    <scope>NUCLEOTIDE SEQUENCE [LARGE SCALE GENOMIC DNA]</scope>
    <source>
        <strain evidence="17">MX1 / ATCC 50154</strain>
    </source>
</reference>
<dbReference type="STRING" id="81824.A9V6L4"/>
<keyword evidence="8" id="KW-0326">Glycosidase</keyword>
<comment type="function">
    <text evidence="9">Beta-glucosidases are one of a number of cellulolytic enzymes involved in the degradation of cellulosic biomass. Catalyzes the last step releasing glucose from the inhibitory cellobiose.</text>
</comment>
<dbReference type="EC" id="3.2.1.21" evidence="4"/>
<evidence type="ECO:0000256" key="12">
    <source>
        <dbReference type="ARBA" id="ARBA00041601"/>
    </source>
</evidence>
<evidence type="ECO:0000313" key="17">
    <source>
        <dbReference type="Proteomes" id="UP000001357"/>
    </source>
</evidence>
<dbReference type="InterPro" id="IPR026891">
    <property type="entry name" value="Fn3-like"/>
</dbReference>
<evidence type="ECO:0000256" key="10">
    <source>
        <dbReference type="ARBA" id="ARBA00039579"/>
    </source>
</evidence>
<dbReference type="PANTHER" id="PTHR42715">
    <property type="entry name" value="BETA-GLUCOSIDASE"/>
    <property type="match status" value="1"/>
</dbReference>
<dbReference type="SUPFAM" id="SSF52279">
    <property type="entry name" value="Beta-D-glucan exohydrolase, C-terminal domain"/>
    <property type="match status" value="1"/>
</dbReference>
<dbReference type="AlphaFoldDB" id="A9V6L4"/>
<dbReference type="InterPro" id="IPR036962">
    <property type="entry name" value="Glyco_hydro_3_N_sf"/>
</dbReference>
<evidence type="ECO:0000259" key="15">
    <source>
        <dbReference type="SMART" id="SM01217"/>
    </source>
</evidence>
<comment type="similarity">
    <text evidence="3">Belongs to the glycosyl hydrolase 3 family.</text>
</comment>
<comment type="subcellular location">
    <subcellularLocation>
        <location evidence="2">Secreted</location>
    </subcellularLocation>
</comment>
<evidence type="ECO:0000313" key="16">
    <source>
        <dbReference type="EMBL" id="EDQ86829.1"/>
    </source>
</evidence>
<dbReference type="InterPro" id="IPR036881">
    <property type="entry name" value="Glyco_hydro_3_C_sf"/>
</dbReference>
<dbReference type="Gene3D" id="3.40.50.1700">
    <property type="entry name" value="Glycoside hydrolase family 3 C-terminal domain"/>
    <property type="match status" value="1"/>
</dbReference>
<feature type="compositionally biased region" description="Low complexity" evidence="14">
    <location>
        <begin position="77"/>
        <end position="101"/>
    </location>
</feature>
<dbReference type="InterPro" id="IPR001764">
    <property type="entry name" value="Glyco_hydro_3_N"/>
</dbReference>